<sequence length="740" mass="79350">MLNKSAEYQAAIVGSPRRIELLTVIDISDPDLQYGAVTLDSEAPWSKPAELHDKILEAPVRYATLEKNRWKLDGSFQIFPDDYQVSEHMGVANDRISGEDGSWPAGEPATLNMAFSSVGILQALSLFFSTDPLDGVPSDFTVEVLVDGVAYYTKTVTGNSASEIFFEGFTVYTPDAIRLTVTRWSLPSRRLRMVDIVLGLCEQWGARMLASFSCVMQGDFSCLSLPYGTLDLTIDNQSRRFEPRSKDGLFQSIEERQGIEAYMGVRLASGAIDRCKLGVFYQMGDGWKTGDNGLTISWALADIIGLLANRTFIPPDPLPTTLPGWIAALVSQLGENFAERFHVDPDYADVPITANDTADVTGKKCGDILRWACMAAGVWPRADQETGDLTAEPLWNQGNKVTLSNLTGYPVMSANKSLAALIFKLADEDGTEYVISGNATASEETVTIDNPFIHTKDEALAAARLILSCYGGNVIQITGRGDPSSEIGDVDTIWLDESQATTARRMMQTFSITDGVLQGCQSKLLQADGSYLFQEFAVIRESGKWKAPANVKNNQLRVVIGSGGQGGSRGHDGFVSGSGNIPGAGVTSGYGEDGLDGQGGRVWYGVININPEQEFNVVLGAGGAASDVAGVPGEMGGVTTFGVYSSANGELYDVGYTDIANGQSFARTGVEKPLGGTGDGGKGGKGGDPGEGYWKQQFWSDGRPKGWDFIITKEPGPGHPGVDGASGFVMVTWDKEDAEL</sequence>
<reference evidence="2" key="1">
    <citation type="journal article" date="2021" name="Proc. Natl. Acad. Sci. U.S.A.">
        <title>A Catalog of Tens of Thousands of Viruses from Human Metagenomes Reveals Hidden Associations with Chronic Diseases.</title>
        <authorList>
            <person name="Tisza M.J."/>
            <person name="Buck C.B."/>
        </authorList>
    </citation>
    <scope>NUCLEOTIDE SEQUENCE</scope>
    <source>
        <strain evidence="2">Cthmz15</strain>
    </source>
</reference>
<organism evidence="2">
    <name type="scientific">Myoviridae sp. cthmz15</name>
    <dbReference type="NCBI Taxonomy" id="2826684"/>
    <lineage>
        <taxon>Viruses</taxon>
        <taxon>Duplodnaviria</taxon>
        <taxon>Heunggongvirae</taxon>
        <taxon>Uroviricota</taxon>
        <taxon>Caudoviricetes</taxon>
    </lineage>
</organism>
<feature type="compositionally biased region" description="Gly residues" evidence="1">
    <location>
        <begin position="675"/>
        <end position="690"/>
    </location>
</feature>
<protein>
    <submittedName>
        <fullName evidence="2">Uncharacterized protein</fullName>
    </submittedName>
</protein>
<name>A0A8S5MHB4_9CAUD</name>
<evidence type="ECO:0000256" key="1">
    <source>
        <dbReference type="SAM" id="MobiDB-lite"/>
    </source>
</evidence>
<accession>A0A8S5MHB4</accession>
<dbReference type="EMBL" id="BK014905">
    <property type="protein sequence ID" value="DAD81614.1"/>
    <property type="molecule type" value="Genomic_DNA"/>
</dbReference>
<proteinExistence type="predicted"/>
<evidence type="ECO:0000313" key="2">
    <source>
        <dbReference type="EMBL" id="DAD81614.1"/>
    </source>
</evidence>
<feature type="region of interest" description="Disordered" evidence="1">
    <location>
        <begin position="671"/>
        <end position="698"/>
    </location>
</feature>